<reference evidence="11" key="1">
    <citation type="journal article" date="2015" name="Nature">
        <title>Complex archaea that bridge the gap between prokaryotes and eukaryotes.</title>
        <authorList>
            <person name="Spang A."/>
            <person name="Saw J.H."/>
            <person name="Jorgensen S.L."/>
            <person name="Zaremba-Niedzwiedzka K."/>
            <person name="Martijn J."/>
            <person name="Lind A.E."/>
            <person name="van Eijk R."/>
            <person name="Schleper C."/>
            <person name="Guy L."/>
            <person name="Ettema T.J."/>
        </authorList>
    </citation>
    <scope>NUCLEOTIDE SEQUENCE</scope>
</reference>
<dbReference type="GO" id="GO:0015891">
    <property type="term" value="P:siderophore transport"/>
    <property type="evidence" value="ECO:0007669"/>
    <property type="project" value="InterPro"/>
</dbReference>
<evidence type="ECO:0000256" key="5">
    <source>
        <dbReference type="ARBA" id="ARBA00022519"/>
    </source>
</evidence>
<evidence type="ECO:0000313" key="11">
    <source>
        <dbReference type="EMBL" id="KKM28041.1"/>
    </source>
</evidence>
<keyword evidence="8" id="KW-1133">Transmembrane helix</keyword>
<evidence type="ECO:0000256" key="3">
    <source>
        <dbReference type="ARBA" id="ARBA00022448"/>
    </source>
</evidence>
<evidence type="ECO:0000256" key="1">
    <source>
        <dbReference type="ARBA" id="ARBA00004383"/>
    </source>
</evidence>
<evidence type="ECO:0000256" key="4">
    <source>
        <dbReference type="ARBA" id="ARBA00022475"/>
    </source>
</evidence>
<comment type="similarity">
    <text evidence="2">Belongs to the TonB family.</text>
</comment>
<proteinExistence type="inferred from homology"/>
<feature type="non-terminal residue" evidence="11">
    <location>
        <position position="1"/>
    </location>
</feature>
<evidence type="ECO:0000256" key="8">
    <source>
        <dbReference type="ARBA" id="ARBA00022989"/>
    </source>
</evidence>
<keyword evidence="4" id="KW-1003">Cell membrane</keyword>
<dbReference type="Pfam" id="PF03544">
    <property type="entry name" value="TonB_C"/>
    <property type="match status" value="1"/>
</dbReference>
<comment type="caution">
    <text evidence="11">The sequence shown here is derived from an EMBL/GenBank/DDBJ whole genome shotgun (WGS) entry which is preliminary data.</text>
</comment>
<dbReference type="GO" id="GO:0055085">
    <property type="term" value="P:transmembrane transport"/>
    <property type="evidence" value="ECO:0007669"/>
    <property type="project" value="InterPro"/>
</dbReference>
<keyword evidence="7" id="KW-0653">Protein transport</keyword>
<protein>
    <recommendedName>
        <fullName evidence="10">TonB C-terminal domain-containing protein</fullName>
    </recommendedName>
</protein>
<dbReference type="GO" id="GO:0031992">
    <property type="term" value="F:energy transducer activity"/>
    <property type="evidence" value="ECO:0007669"/>
    <property type="project" value="InterPro"/>
</dbReference>
<dbReference type="GO" id="GO:0015031">
    <property type="term" value="P:protein transport"/>
    <property type="evidence" value="ECO:0007669"/>
    <property type="project" value="UniProtKB-KW"/>
</dbReference>
<dbReference type="Gene3D" id="3.30.1150.10">
    <property type="match status" value="1"/>
</dbReference>
<dbReference type="InterPro" id="IPR006260">
    <property type="entry name" value="TonB/TolA_C"/>
</dbReference>
<keyword evidence="9" id="KW-0472">Membrane</keyword>
<feature type="domain" description="TonB C-terminal" evidence="10">
    <location>
        <begin position="18"/>
        <end position="106"/>
    </location>
</feature>
<sequence length="106" mass="11698">GVLGGVLGEVEAPIRAVGQIKPPKLIKEVRPIYPEIARQARVEGVVIIEAVTDIYGRVANVKILRSIPLLDQSAVDAVRQWVYEPMIINGRPRGVIFTVTVTFRLK</sequence>
<dbReference type="GO" id="GO:0005886">
    <property type="term" value="C:plasma membrane"/>
    <property type="evidence" value="ECO:0007669"/>
    <property type="project" value="UniProtKB-SubCell"/>
</dbReference>
<dbReference type="GO" id="GO:0030288">
    <property type="term" value="C:outer membrane-bounded periplasmic space"/>
    <property type="evidence" value="ECO:0007669"/>
    <property type="project" value="InterPro"/>
</dbReference>
<dbReference type="EMBL" id="LAZR01012202">
    <property type="protein sequence ID" value="KKM28041.1"/>
    <property type="molecule type" value="Genomic_DNA"/>
</dbReference>
<dbReference type="InterPro" id="IPR037682">
    <property type="entry name" value="TonB_C"/>
</dbReference>
<accession>A0A0F9IKC3</accession>
<evidence type="ECO:0000256" key="2">
    <source>
        <dbReference type="ARBA" id="ARBA00006555"/>
    </source>
</evidence>
<dbReference type="AlphaFoldDB" id="A0A0F9IKC3"/>
<evidence type="ECO:0000256" key="7">
    <source>
        <dbReference type="ARBA" id="ARBA00022927"/>
    </source>
</evidence>
<evidence type="ECO:0000256" key="9">
    <source>
        <dbReference type="ARBA" id="ARBA00023136"/>
    </source>
</evidence>
<comment type="subcellular location">
    <subcellularLocation>
        <location evidence="1">Cell inner membrane</location>
        <topology evidence="1">Single-pass membrane protein</topology>
        <orientation evidence="1">Periplasmic side</orientation>
    </subcellularLocation>
</comment>
<keyword evidence="5" id="KW-0997">Cell inner membrane</keyword>
<keyword evidence="6" id="KW-0812">Transmembrane</keyword>
<dbReference type="PRINTS" id="PR01374">
    <property type="entry name" value="TONBPROTEIN"/>
</dbReference>
<name>A0A0F9IKC3_9ZZZZ</name>
<dbReference type="SUPFAM" id="SSF74653">
    <property type="entry name" value="TolA/TonB C-terminal domain"/>
    <property type="match status" value="1"/>
</dbReference>
<dbReference type="InterPro" id="IPR003538">
    <property type="entry name" value="TonB"/>
</dbReference>
<gene>
    <name evidence="11" type="ORF">LCGC14_1568620</name>
</gene>
<evidence type="ECO:0000256" key="6">
    <source>
        <dbReference type="ARBA" id="ARBA00022692"/>
    </source>
</evidence>
<evidence type="ECO:0000259" key="10">
    <source>
        <dbReference type="PROSITE" id="PS52015"/>
    </source>
</evidence>
<dbReference type="PANTHER" id="PTHR33446">
    <property type="entry name" value="PROTEIN TONB-RELATED"/>
    <property type="match status" value="1"/>
</dbReference>
<keyword evidence="3" id="KW-0813">Transport</keyword>
<dbReference type="NCBIfam" id="TIGR01352">
    <property type="entry name" value="tonB_Cterm"/>
    <property type="match status" value="1"/>
</dbReference>
<dbReference type="PROSITE" id="PS52015">
    <property type="entry name" value="TONB_CTD"/>
    <property type="match status" value="1"/>
</dbReference>
<dbReference type="InterPro" id="IPR051045">
    <property type="entry name" value="TonB-dependent_transducer"/>
</dbReference>
<organism evidence="11">
    <name type="scientific">marine sediment metagenome</name>
    <dbReference type="NCBI Taxonomy" id="412755"/>
    <lineage>
        <taxon>unclassified sequences</taxon>
        <taxon>metagenomes</taxon>
        <taxon>ecological metagenomes</taxon>
    </lineage>
</organism>